<feature type="compositionally biased region" description="Low complexity" evidence="3">
    <location>
        <begin position="45"/>
        <end position="56"/>
    </location>
</feature>
<gene>
    <name evidence="4" type="ORF">FDP41_002752</name>
</gene>
<dbReference type="Pfam" id="PF14922">
    <property type="entry name" value="FWWh"/>
    <property type="match status" value="1"/>
</dbReference>
<dbReference type="InterPro" id="IPR029417">
    <property type="entry name" value="FAM227"/>
</dbReference>
<accession>A0A6A5BMG9</accession>
<reference evidence="4 5" key="1">
    <citation type="journal article" date="2019" name="Sci. Rep.">
        <title>Nanopore sequencing improves the draft genome of the human pathogenic amoeba Naegleria fowleri.</title>
        <authorList>
            <person name="Liechti N."/>
            <person name="Schurch N."/>
            <person name="Bruggmann R."/>
            <person name="Wittwer M."/>
        </authorList>
    </citation>
    <scope>NUCLEOTIDE SEQUENCE [LARGE SCALE GENOMIC DNA]</scope>
    <source>
        <strain evidence="4 5">ATCC 30894</strain>
    </source>
</reference>
<dbReference type="VEuPathDB" id="AmoebaDB:NfTy_056820"/>
<feature type="region of interest" description="Disordered" evidence="3">
    <location>
        <begin position="83"/>
        <end position="105"/>
    </location>
</feature>
<dbReference type="VEuPathDB" id="AmoebaDB:NF0087220"/>
<evidence type="ECO:0000256" key="2">
    <source>
        <dbReference type="SAM" id="Coils"/>
    </source>
</evidence>
<feature type="coiled-coil region" evidence="2">
    <location>
        <begin position="527"/>
        <end position="579"/>
    </location>
</feature>
<dbReference type="VEuPathDB" id="AmoebaDB:FDP41_002752"/>
<dbReference type="EMBL" id="VFQX01000030">
    <property type="protein sequence ID" value="KAF0978237.1"/>
    <property type="molecule type" value="Genomic_DNA"/>
</dbReference>
<evidence type="ECO:0000313" key="5">
    <source>
        <dbReference type="Proteomes" id="UP000444721"/>
    </source>
</evidence>
<evidence type="ECO:0000256" key="1">
    <source>
        <dbReference type="ARBA" id="ARBA00008666"/>
    </source>
</evidence>
<keyword evidence="2" id="KW-0175">Coiled coil</keyword>
<evidence type="ECO:0000256" key="3">
    <source>
        <dbReference type="SAM" id="MobiDB-lite"/>
    </source>
</evidence>
<feature type="compositionally biased region" description="Polar residues" evidence="3">
    <location>
        <begin position="368"/>
        <end position="378"/>
    </location>
</feature>
<protein>
    <submittedName>
        <fullName evidence="4">Uncharacterized protein</fullName>
    </submittedName>
</protein>
<organism evidence="4 5">
    <name type="scientific">Naegleria fowleri</name>
    <name type="common">Brain eating amoeba</name>
    <dbReference type="NCBI Taxonomy" id="5763"/>
    <lineage>
        <taxon>Eukaryota</taxon>
        <taxon>Discoba</taxon>
        <taxon>Heterolobosea</taxon>
        <taxon>Tetramitia</taxon>
        <taxon>Eutetramitia</taxon>
        <taxon>Vahlkampfiidae</taxon>
        <taxon>Naegleria</taxon>
    </lineage>
</organism>
<feature type="region of interest" description="Disordered" evidence="3">
    <location>
        <begin position="1"/>
        <end position="66"/>
    </location>
</feature>
<keyword evidence="5" id="KW-1185">Reference proteome</keyword>
<name>A0A6A5BMG9_NAEFO</name>
<comment type="similarity">
    <text evidence="1">Belongs to the FAM227 family.</text>
</comment>
<proteinExistence type="inferred from homology"/>
<dbReference type="AlphaFoldDB" id="A0A6A5BMG9"/>
<dbReference type="OrthoDB" id="10258225at2759"/>
<feature type="compositionally biased region" description="Low complexity" evidence="3">
    <location>
        <begin position="10"/>
        <end position="29"/>
    </location>
</feature>
<evidence type="ECO:0000313" key="4">
    <source>
        <dbReference type="EMBL" id="KAF0978237.1"/>
    </source>
</evidence>
<dbReference type="GeneID" id="68109970"/>
<sequence>MNGKIPPATPATATTTTMEPPSSPSTASPKTNNSTKLPFIKKESTSNMMMSSSRTNSGGGGTPQVRSLSRLRSGVMLLGSSLNLRGSLSDDDDEENNSDRSNSAHTFHLTEVASAIAMKKKLRKTKKIVGWTVKEVEITMDNKLPFELKFTALVNNLNKNIHFSDAETKAMFEKQFDPNNELNRRIIENSFWFVFSVFFQDNSEVCERFISVLAKDVARFSLTLGRHNRDAFFEVYHLAVSYCILKAFRKHFSGSKKEFTSNFKVRVYELICEVFLGIRYKREFLQKQRMKYFPKKSEDTFLEKLIRKQQTKKNKMDSSAGAKAKKKEDFASISRAASLRPDSPPEGDFYSSSEEEEEIPDEMEEIENASTRQETVSDPIQKLGLDENYHSLPKEVLEQEYEEIEAMKKRTKMANKTTINQETGKKQKQLSPRMRNLDYVKHLSHSDILKEKYWGTFSMSPLMMRALGKPPPEFSLNYTSPEMGKNKVRLINKDGFSKPVFFGSLSDPQKLLNNVKKFQKVWHPDSLDEVDKVKERLKTNKEIKERNVKEAQRDIQWIKGSIKEELKQIEKEKAEVLKNKESISGLCTQILKKRSEDASSRIEKRYQAVESHNFKGTAFASVIYENYSELNKKLSRLDKLLSATGDRCFITKEQHLKEEAELQYDLDTKDPPKAHNVSLFDYLQ</sequence>
<comment type="caution">
    <text evidence="4">The sequence shown here is derived from an EMBL/GenBank/DDBJ whole genome shotgun (WGS) entry which is preliminary data.</text>
</comment>
<feature type="compositionally biased region" description="Acidic residues" evidence="3">
    <location>
        <begin position="353"/>
        <end position="367"/>
    </location>
</feature>
<feature type="region of interest" description="Disordered" evidence="3">
    <location>
        <begin position="310"/>
        <end position="387"/>
    </location>
</feature>
<dbReference type="RefSeq" id="XP_044562950.1">
    <property type="nucleotide sequence ID" value="XM_044705981.1"/>
</dbReference>
<dbReference type="OMA" id="ICEVFLG"/>
<dbReference type="Proteomes" id="UP000444721">
    <property type="component" value="Unassembled WGS sequence"/>
</dbReference>